<dbReference type="SUPFAM" id="SSF53756">
    <property type="entry name" value="UDP-Glycosyltransferase/glycogen phosphorylase"/>
    <property type="match status" value="1"/>
</dbReference>
<keyword evidence="6" id="KW-1185">Reference proteome</keyword>
<dbReference type="Gene3D" id="3.40.50.2000">
    <property type="entry name" value="Glycogen Phosphorylase B"/>
    <property type="match status" value="2"/>
</dbReference>
<evidence type="ECO:0000313" key="6">
    <source>
        <dbReference type="Proteomes" id="UP000245207"/>
    </source>
</evidence>
<evidence type="ECO:0000313" key="5">
    <source>
        <dbReference type="EMBL" id="PWA51924.1"/>
    </source>
</evidence>
<protein>
    <submittedName>
        <fullName evidence="5">UDP-glycoslytransferase 3</fullName>
    </submittedName>
</protein>
<dbReference type="GO" id="GO:0035251">
    <property type="term" value="F:UDP-glucosyltransferase activity"/>
    <property type="evidence" value="ECO:0007669"/>
    <property type="project" value="InterPro"/>
</dbReference>
<dbReference type="EMBL" id="PKPP01007984">
    <property type="protein sequence ID" value="PWA51924.1"/>
    <property type="molecule type" value="Genomic_DNA"/>
</dbReference>
<reference evidence="5 6" key="1">
    <citation type="journal article" date="2018" name="Mol. Plant">
        <title>The genome of Artemisia annua provides insight into the evolution of Asteraceae family and artemisinin biosynthesis.</title>
        <authorList>
            <person name="Shen Q."/>
            <person name="Zhang L."/>
            <person name="Liao Z."/>
            <person name="Wang S."/>
            <person name="Yan T."/>
            <person name="Shi P."/>
            <person name="Liu M."/>
            <person name="Fu X."/>
            <person name="Pan Q."/>
            <person name="Wang Y."/>
            <person name="Lv Z."/>
            <person name="Lu X."/>
            <person name="Zhang F."/>
            <person name="Jiang W."/>
            <person name="Ma Y."/>
            <person name="Chen M."/>
            <person name="Hao X."/>
            <person name="Li L."/>
            <person name="Tang Y."/>
            <person name="Lv G."/>
            <person name="Zhou Y."/>
            <person name="Sun X."/>
            <person name="Brodelius P.E."/>
            <person name="Rose J.K.C."/>
            <person name="Tang K."/>
        </authorList>
    </citation>
    <scope>NUCLEOTIDE SEQUENCE [LARGE SCALE GENOMIC DNA]</scope>
    <source>
        <strain evidence="6">cv. Huhao1</strain>
        <tissue evidence="5">Leaf</tissue>
    </source>
</reference>
<dbReference type="Proteomes" id="UP000245207">
    <property type="component" value="Unassembled WGS sequence"/>
</dbReference>
<comment type="caution">
    <text evidence="5">The sequence shown here is derived from an EMBL/GenBank/DDBJ whole genome shotgun (WGS) entry which is preliminary data.</text>
</comment>
<dbReference type="InterPro" id="IPR002213">
    <property type="entry name" value="UDP_glucos_trans"/>
</dbReference>
<dbReference type="OrthoDB" id="5835829at2759"/>
<dbReference type="PROSITE" id="PS00375">
    <property type="entry name" value="UDPGT"/>
    <property type="match status" value="1"/>
</dbReference>
<evidence type="ECO:0000256" key="1">
    <source>
        <dbReference type="ARBA" id="ARBA00009995"/>
    </source>
</evidence>
<dbReference type="PANTHER" id="PTHR48048">
    <property type="entry name" value="GLYCOSYLTRANSFERASE"/>
    <property type="match status" value="1"/>
</dbReference>
<evidence type="ECO:0000256" key="4">
    <source>
        <dbReference type="RuleBase" id="RU003718"/>
    </source>
</evidence>
<dbReference type="InterPro" id="IPR035595">
    <property type="entry name" value="UDP_glycos_trans_CS"/>
</dbReference>
<dbReference type="Pfam" id="PF00201">
    <property type="entry name" value="UDPGT"/>
    <property type="match status" value="1"/>
</dbReference>
<dbReference type="CDD" id="cd03784">
    <property type="entry name" value="GT1_Gtf-like"/>
    <property type="match status" value="1"/>
</dbReference>
<proteinExistence type="inferred from homology"/>
<accession>A0A2U1LSG6</accession>
<dbReference type="AlphaFoldDB" id="A0A2U1LSG6"/>
<keyword evidence="2 4" id="KW-0808">Transferase</keyword>
<dbReference type="FunFam" id="3.40.50.2000:FF:000056">
    <property type="entry name" value="Glycosyltransferase"/>
    <property type="match status" value="1"/>
</dbReference>
<gene>
    <name evidence="5" type="ORF">CTI12_AA459650</name>
</gene>
<comment type="similarity">
    <text evidence="1 4">Belongs to the UDP-glycosyltransferase family.</text>
</comment>
<evidence type="ECO:0000256" key="2">
    <source>
        <dbReference type="ARBA" id="ARBA00022679"/>
    </source>
</evidence>
<sequence length="325" mass="36579">MELPGDPIGINYTNSFNSSLTDDDKDRIQFIHFPPIDPDLFIECPTVNFRANAVIEAHRPIIRELVASQFEGSQDQAPHLNALIVDMFCKPMIDVGKEFGVPTYMFLISNAVFLWIILYIPTLQDEHGQDISALANSTTELMIPSYAVAVPPSVCHICFWTNLRSKGLIVISEVYTVGPMLKPEKPKPNSDVLQWDQVKEIAIAVEKSGYRIRWSLRRPPTEDLKNFPGEYTDYNEVLPNGFLERTADKGKVVGWVPQTEVLANVAVGGFISHCGWNSVKESLWYTVPAATWPMYAEQQLNAFELVKELGLAVEISLDYNQLSKD</sequence>
<evidence type="ECO:0000256" key="3">
    <source>
        <dbReference type="ARBA" id="ARBA00053747"/>
    </source>
</evidence>
<organism evidence="5 6">
    <name type="scientific">Artemisia annua</name>
    <name type="common">Sweet wormwood</name>
    <dbReference type="NCBI Taxonomy" id="35608"/>
    <lineage>
        <taxon>Eukaryota</taxon>
        <taxon>Viridiplantae</taxon>
        <taxon>Streptophyta</taxon>
        <taxon>Embryophyta</taxon>
        <taxon>Tracheophyta</taxon>
        <taxon>Spermatophyta</taxon>
        <taxon>Magnoliopsida</taxon>
        <taxon>eudicotyledons</taxon>
        <taxon>Gunneridae</taxon>
        <taxon>Pentapetalae</taxon>
        <taxon>asterids</taxon>
        <taxon>campanulids</taxon>
        <taxon>Asterales</taxon>
        <taxon>Asteraceae</taxon>
        <taxon>Asteroideae</taxon>
        <taxon>Anthemideae</taxon>
        <taxon>Artemisiinae</taxon>
        <taxon>Artemisia</taxon>
    </lineage>
</organism>
<keyword evidence="4" id="KW-0328">Glycosyltransferase</keyword>
<dbReference type="InterPro" id="IPR050481">
    <property type="entry name" value="UDP-glycosyltransf_plant"/>
</dbReference>
<dbReference type="PANTHER" id="PTHR48048:SF98">
    <property type="entry name" value="FLAVONOL 3-O-GLUCOSYLTRANSFERASE"/>
    <property type="match status" value="1"/>
</dbReference>
<name>A0A2U1LSG6_ARTAN</name>
<comment type="function">
    <text evidence="3">May glycosylate diterpenes or flavonols in leaves.</text>
</comment>